<dbReference type="PANTHER" id="PTHR37017">
    <property type="entry name" value="AB HYDROLASE-1 DOMAIN-CONTAINING PROTEIN-RELATED"/>
    <property type="match status" value="1"/>
</dbReference>
<feature type="chain" id="PRO_5012817502" description="AB hydrolase-1 domain-containing protein" evidence="1">
    <location>
        <begin position="20"/>
        <end position="270"/>
    </location>
</feature>
<dbReference type="Gene3D" id="3.40.50.1820">
    <property type="entry name" value="alpha/beta hydrolase"/>
    <property type="match status" value="1"/>
</dbReference>
<proteinExistence type="predicted"/>
<dbReference type="EMBL" id="CP019236">
    <property type="protein sequence ID" value="APW39567.1"/>
    <property type="molecule type" value="Genomic_DNA"/>
</dbReference>
<evidence type="ECO:0000259" key="2">
    <source>
        <dbReference type="Pfam" id="PF12697"/>
    </source>
</evidence>
<dbReference type="InterPro" id="IPR052897">
    <property type="entry name" value="Sec-Metab_Biosynth_Hydrolase"/>
</dbReference>
<organism evidence="3 4">
    <name type="scientific">Rhodoferax koreensis</name>
    <dbReference type="NCBI Taxonomy" id="1842727"/>
    <lineage>
        <taxon>Bacteria</taxon>
        <taxon>Pseudomonadati</taxon>
        <taxon>Pseudomonadota</taxon>
        <taxon>Betaproteobacteria</taxon>
        <taxon>Burkholderiales</taxon>
        <taxon>Comamonadaceae</taxon>
        <taxon>Rhodoferax</taxon>
    </lineage>
</organism>
<keyword evidence="4" id="KW-1185">Reference proteome</keyword>
<dbReference type="KEGG" id="rhy:RD110_22060"/>
<dbReference type="SUPFAM" id="SSF53474">
    <property type="entry name" value="alpha/beta-Hydrolases"/>
    <property type="match status" value="1"/>
</dbReference>
<gene>
    <name evidence="3" type="ORF">RD110_22060</name>
</gene>
<accession>A0A1P8K0N8</accession>
<dbReference type="Proteomes" id="UP000186609">
    <property type="component" value="Chromosome"/>
</dbReference>
<dbReference type="STRING" id="1842727.RD110_22060"/>
<dbReference type="AlphaFoldDB" id="A0A1P8K0N8"/>
<evidence type="ECO:0000313" key="4">
    <source>
        <dbReference type="Proteomes" id="UP000186609"/>
    </source>
</evidence>
<evidence type="ECO:0000313" key="3">
    <source>
        <dbReference type="EMBL" id="APW39567.1"/>
    </source>
</evidence>
<protein>
    <recommendedName>
        <fullName evidence="2">AB hydrolase-1 domain-containing protein</fullName>
    </recommendedName>
</protein>
<evidence type="ECO:0000256" key="1">
    <source>
        <dbReference type="SAM" id="SignalP"/>
    </source>
</evidence>
<reference evidence="3 4" key="1">
    <citation type="submission" date="2017-01" db="EMBL/GenBank/DDBJ databases">
        <authorList>
            <person name="Mah S.A."/>
            <person name="Swanson W.J."/>
            <person name="Moy G.W."/>
            <person name="Vacquier V.D."/>
        </authorList>
    </citation>
    <scope>NUCLEOTIDE SEQUENCE [LARGE SCALE GENOMIC DNA]</scope>
    <source>
        <strain evidence="3 4">DCY110</strain>
    </source>
</reference>
<dbReference type="OrthoDB" id="9112061at2"/>
<dbReference type="InterPro" id="IPR000073">
    <property type="entry name" value="AB_hydrolase_1"/>
</dbReference>
<dbReference type="InterPro" id="IPR029058">
    <property type="entry name" value="AB_hydrolase_fold"/>
</dbReference>
<dbReference type="Pfam" id="PF12697">
    <property type="entry name" value="Abhydrolase_6"/>
    <property type="match status" value="1"/>
</dbReference>
<dbReference type="RefSeq" id="WP_076202029.1">
    <property type="nucleotide sequence ID" value="NZ_CP019236.1"/>
</dbReference>
<sequence length="270" mass="28063">MTSKHRLARFFNLSALAVAAFTGVLMISTPKDAIAAGSTTSGVRNVVLVHGAWADGSSWAKVIPLLEASGLHVVAVQNPLTSFADDTAATKRAIALQDGPVILVGHSYGGAVITEAGVDPKVAGLVYVAAFGPDAGEEVAELGKSAPVPPGLAELRPDAGGFFLLTSKGMLEDFAQDLPLAERKLMFATQGPTNGAALGGKVSVPAWKTKPSWYVVASNDRMIQPDTERQFAKRMNARTITLASSHVPMLSHPAEVAKLIVEAAQTAGAK</sequence>
<keyword evidence="1" id="KW-0732">Signal</keyword>
<dbReference type="PANTHER" id="PTHR37017:SF11">
    <property type="entry name" value="ESTERASE_LIPASE_THIOESTERASE DOMAIN-CONTAINING PROTEIN"/>
    <property type="match status" value="1"/>
</dbReference>
<feature type="signal peptide" evidence="1">
    <location>
        <begin position="1"/>
        <end position="19"/>
    </location>
</feature>
<feature type="domain" description="AB hydrolase-1" evidence="2">
    <location>
        <begin position="46"/>
        <end position="258"/>
    </location>
</feature>
<name>A0A1P8K0N8_9BURK</name>